<proteinExistence type="predicted"/>
<dbReference type="Pfam" id="PF00651">
    <property type="entry name" value="BTB"/>
    <property type="match status" value="1"/>
</dbReference>
<dbReference type="OrthoDB" id="3036049at2759"/>
<dbReference type="EMBL" id="MU150363">
    <property type="protein sequence ID" value="KAF9457640.1"/>
    <property type="molecule type" value="Genomic_DNA"/>
</dbReference>
<dbReference type="Proteomes" id="UP000807353">
    <property type="component" value="Unassembled WGS sequence"/>
</dbReference>
<dbReference type="AlphaFoldDB" id="A0A9P5XXT3"/>
<protein>
    <recommendedName>
        <fullName evidence="2">BTB domain-containing protein</fullName>
    </recommendedName>
</protein>
<dbReference type="SMART" id="SM00225">
    <property type="entry name" value="BTB"/>
    <property type="match status" value="1"/>
</dbReference>
<evidence type="ECO:0000313" key="4">
    <source>
        <dbReference type="Proteomes" id="UP000807353"/>
    </source>
</evidence>
<dbReference type="InterPro" id="IPR000210">
    <property type="entry name" value="BTB/POZ_dom"/>
</dbReference>
<gene>
    <name evidence="3" type="ORF">BDZ94DRAFT_1338504</name>
</gene>
<reference evidence="3" key="1">
    <citation type="submission" date="2020-11" db="EMBL/GenBank/DDBJ databases">
        <authorList>
            <consortium name="DOE Joint Genome Institute"/>
            <person name="Ahrendt S."/>
            <person name="Riley R."/>
            <person name="Andreopoulos W."/>
            <person name="Labutti K."/>
            <person name="Pangilinan J."/>
            <person name="Ruiz-Duenas F.J."/>
            <person name="Barrasa J.M."/>
            <person name="Sanchez-Garcia M."/>
            <person name="Camarero S."/>
            <person name="Miyauchi S."/>
            <person name="Serrano A."/>
            <person name="Linde D."/>
            <person name="Babiker R."/>
            <person name="Drula E."/>
            <person name="Ayuso-Fernandez I."/>
            <person name="Pacheco R."/>
            <person name="Padilla G."/>
            <person name="Ferreira P."/>
            <person name="Barriuso J."/>
            <person name="Kellner H."/>
            <person name="Castanera R."/>
            <person name="Alfaro M."/>
            <person name="Ramirez L."/>
            <person name="Pisabarro A.G."/>
            <person name="Kuo A."/>
            <person name="Tritt A."/>
            <person name="Lipzen A."/>
            <person name="He G."/>
            <person name="Yan M."/>
            <person name="Ng V."/>
            <person name="Cullen D."/>
            <person name="Martin F."/>
            <person name="Rosso M.-N."/>
            <person name="Henrissat B."/>
            <person name="Hibbett D."/>
            <person name="Martinez A.T."/>
            <person name="Grigoriev I.V."/>
        </authorList>
    </citation>
    <scope>NUCLEOTIDE SEQUENCE</scope>
    <source>
        <strain evidence="3">CBS 247.69</strain>
    </source>
</reference>
<accession>A0A9P5XXT3</accession>
<evidence type="ECO:0000256" key="1">
    <source>
        <dbReference type="SAM" id="MobiDB-lite"/>
    </source>
</evidence>
<evidence type="ECO:0000259" key="2">
    <source>
        <dbReference type="PROSITE" id="PS50097"/>
    </source>
</evidence>
<dbReference type="SUPFAM" id="SSF54695">
    <property type="entry name" value="POZ domain"/>
    <property type="match status" value="1"/>
</dbReference>
<feature type="region of interest" description="Disordered" evidence="1">
    <location>
        <begin position="322"/>
        <end position="343"/>
    </location>
</feature>
<dbReference type="InterPro" id="IPR011333">
    <property type="entry name" value="SKP1/BTB/POZ_sf"/>
</dbReference>
<sequence>MGSSITDTSYDQLGPPKKIGPIDVWFDDGNLLVVVGDKRFSVFAGILSAASTIFRDMFHVSRMPDRERIDGRAVVHLEGDSAEDVSFLLKTMHDMEFFLPPPAQAPFAIVAGILRTSTKYDVPILLQRALLHLSSVYPTSIEDFDASSGFLVPSIHDHYGAVRLAREFDLQWIRPIAMYRCMSVPFSQTYRAFEEASLSAEDQRLCLSAIEPLKSAQFVRYKFLMNFVKCTTKPTDPATRHGILAKIMAEEGPHILSKTFEGGLDVCSTCLSSMTIALKDSRAKAWETIPSIFQCQPWENLAQLCRESSFICGNCCFPEKRKGTNPQVRKSESPAGSQRAGYQTKAKHYEKLFVQLALTRFHA</sequence>
<keyword evidence="4" id="KW-1185">Reference proteome</keyword>
<organism evidence="3 4">
    <name type="scientific">Collybia nuda</name>
    <dbReference type="NCBI Taxonomy" id="64659"/>
    <lineage>
        <taxon>Eukaryota</taxon>
        <taxon>Fungi</taxon>
        <taxon>Dikarya</taxon>
        <taxon>Basidiomycota</taxon>
        <taxon>Agaricomycotina</taxon>
        <taxon>Agaricomycetes</taxon>
        <taxon>Agaricomycetidae</taxon>
        <taxon>Agaricales</taxon>
        <taxon>Tricholomatineae</taxon>
        <taxon>Clitocybaceae</taxon>
        <taxon>Collybia</taxon>
    </lineage>
</organism>
<feature type="domain" description="BTB" evidence="2">
    <location>
        <begin position="29"/>
        <end position="101"/>
    </location>
</feature>
<name>A0A9P5XXT3_9AGAR</name>
<evidence type="ECO:0000313" key="3">
    <source>
        <dbReference type="EMBL" id="KAF9457640.1"/>
    </source>
</evidence>
<dbReference type="CDD" id="cd18186">
    <property type="entry name" value="BTB_POZ_ZBTB_KLHL-like"/>
    <property type="match status" value="1"/>
</dbReference>
<dbReference type="PROSITE" id="PS50097">
    <property type="entry name" value="BTB"/>
    <property type="match status" value="1"/>
</dbReference>
<comment type="caution">
    <text evidence="3">The sequence shown here is derived from an EMBL/GenBank/DDBJ whole genome shotgun (WGS) entry which is preliminary data.</text>
</comment>
<dbReference type="Gene3D" id="3.30.710.10">
    <property type="entry name" value="Potassium Channel Kv1.1, Chain A"/>
    <property type="match status" value="1"/>
</dbReference>